<dbReference type="Gene3D" id="1.10.287.130">
    <property type="match status" value="1"/>
</dbReference>
<gene>
    <name evidence="8" type="ORF">SAMN05216323_10962</name>
</gene>
<dbReference type="SUPFAM" id="SSF47384">
    <property type="entry name" value="Homodimeric domain of signal transducing histidine kinase"/>
    <property type="match status" value="1"/>
</dbReference>
<evidence type="ECO:0000256" key="4">
    <source>
        <dbReference type="ARBA" id="ARBA00022777"/>
    </source>
</evidence>
<evidence type="ECO:0000256" key="6">
    <source>
        <dbReference type="SAM" id="Phobius"/>
    </source>
</evidence>
<evidence type="ECO:0000256" key="2">
    <source>
        <dbReference type="ARBA" id="ARBA00012438"/>
    </source>
</evidence>
<dbReference type="PANTHER" id="PTHR43711:SF1">
    <property type="entry name" value="HISTIDINE KINASE 1"/>
    <property type="match status" value="1"/>
</dbReference>
<name>A0A1G6SME5_9BACT</name>
<sequence length="531" mass="59322">MRYALKLFIFSCGVITLGSFSSLESHGTPKILIVNSYHQGLSWTDSLVAGFRSSVIKSHPASELYIEYIDSKRKALTPARGEEYFHYLKQSYGGLALDLVFLTDDDAVSFWMQYGQEISPNTKVVFAGVNKVYDFPSNYCGLIELVDFSAAFQLILDASPAAEQIYVVNDATTTGMVLTKQMGAALTDKKILSKITFLTGLSFSELKEKIAAIEPPDVIFFVLYNVDSHGQYLSYEATLDSILNLVKVPIFVSWEFYIGHGGVGGNLISPRLHGQSAGLMADRVLAGELPSEIGVKPGPTHNFFDYRVLKNTSIKRSDLPRDSIIINLPFAFVKQNRLLFSALAALFFMLLAVIFSLVIGNRRKRYRLKREEALVAALSDSQHGLVEAKRKAEEANRLKSLFLSNMSHEIRSPMNGIVGFANLLKDVDRLSPSKRKTYVDIINANSRNLLMLITDILDISKIEANQLVLHPRPCAVNQLMADLFVFFNNEKDRMGVDHLNLSYSQGVSEMDFIIQTDRDRLRQVLANGSIQ</sequence>
<dbReference type="EC" id="2.7.13.3" evidence="2"/>
<dbReference type="InterPro" id="IPR050736">
    <property type="entry name" value="Sensor_HK_Regulatory"/>
</dbReference>
<feature type="transmembrane region" description="Helical" evidence="6">
    <location>
        <begin position="338"/>
        <end position="360"/>
    </location>
</feature>
<dbReference type="Proteomes" id="UP000199452">
    <property type="component" value="Unassembled WGS sequence"/>
</dbReference>
<keyword evidence="4 8" id="KW-0418">Kinase</keyword>
<dbReference type="CDD" id="cd00082">
    <property type="entry name" value="HisKA"/>
    <property type="match status" value="1"/>
</dbReference>
<organism evidence="8 9">
    <name type="scientific">Williamwhitmania taraxaci</name>
    <dbReference type="NCBI Taxonomy" id="1640674"/>
    <lineage>
        <taxon>Bacteria</taxon>
        <taxon>Pseudomonadati</taxon>
        <taxon>Bacteroidota</taxon>
        <taxon>Bacteroidia</taxon>
        <taxon>Bacteroidales</taxon>
        <taxon>Williamwhitmaniaceae</taxon>
        <taxon>Williamwhitmania</taxon>
    </lineage>
</organism>
<dbReference type="InterPro" id="IPR003661">
    <property type="entry name" value="HisK_dim/P_dom"/>
</dbReference>
<dbReference type="Pfam" id="PF00512">
    <property type="entry name" value="HisKA"/>
    <property type="match status" value="1"/>
</dbReference>
<dbReference type="RefSeq" id="WP_092440868.1">
    <property type="nucleotide sequence ID" value="NZ_FMYP01000096.1"/>
</dbReference>
<evidence type="ECO:0000256" key="1">
    <source>
        <dbReference type="ARBA" id="ARBA00000085"/>
    </source>
</evidence>
<feature type="domain" description="Histidine kinase" evidence="7">
    <location>
        <begin position="405"/>
        <end position="531"/>
    </location>
</feature>
<dbReference type="InterPro" id="IPR036097">
    <property type="entry name" value="HisK_dim/P_sf"/>
</dbReference>
<protein>
    <recommendedName>
        <fullName evidence="2">histidine kinase</fullName>
        <ecNumber evidence="2">2.7.13.3</ecNumber>
    </recommendedName>
</protein>
<keyword evidence="6" id="KW-0812">Transmembrane</keyword>
<evidence type="ECO:0000256" key="5">
    <source>
        <dbReference type="ARBA" id="ARBA00023012"/>
    </source>
</evidence>
<dbReference type="Gene3D" id="3.40.50.2300">
    <property type="match status" value="2"/>
</dbReference>
<dbReference type="GO" id="GO:0000155">
    <property type="term" value="F:phosphorelay sensor kinase activity"/>
    <property type="evidence" value="ECO:0007669"/>
    <property type="project" value="InterPro"/>
</dbReference>
<keyword evidence="6" id="KW-1133">Transmembrane helix</keyword>
<evidence type="ECO:0000256" key="3">
    <source>
        <dbReference type="ARBA" id="ARBA00022679"/>
    </source>
</evidence>
<keyword evidence="6" id="KW-0472">Membrane</keyword>
<dbReference type="AlphaFoldDB" id="A0A1G6SME5"/>
<keyword evidence="3" id="KW-0808">Transferase</keyword>
<proteinExistence type="predicted"/>
<reference evidence="8 9" key="1">
    <citation type="submission" date="2016-09" db="EMBL/GenBank/DDBJ databases">
        <authorList>
            <person name="Capua I."/>
            <person name="De Benedictis P."/>
            <person name="Joannis T."/>
            <person name="Lombin L.H."/>
            <person name="Cattoli G."/>
        </authorList>
    </citation>
    <scope>NUCLEOTIDE SEQUENCE [LARGE SCALE GENOMIC DNA]</scope>
    <source>
        <strain evidence="8 9">A7P-90m</strain>
    </source>
</reference>
<keyword evidence="9" id="KW-1185">Reference proteome</keyword>
<evidence type="ECO:0000259" key="7">
    <source>
        <dbReference type="PROSITE" id="PS50109"/>
    </source>
</evidence>
<dbReference type="STRING" id="1640674.SAMN05216323_10962"/>
<dbReference type="EMBL" id="FMYP01000096">
    <property type="protein sequence ID" value="SDD17295.1"/>
    <property type="molecule type" value="Genomic_DNA"/>
</dbReference>
<dbReference type="SMART" id="SM00388">
    <property type="entry name" value="HisKA"/>
    <property type="match status" value="1"/>
</dbReference>
<evidence type="ECO:0000313" key="9">
    <source>
        <dbReference type="Proteomes" id="UP000199452"/>
    </source>
</evidence>
<evidence type="ECO:0000313" key="8">
    <source>
        <dbReference type="EMBL" id="SDD17295.1"/>
    </source>
</evidence>
<dbReference type="PROSITE" id="PS50109">
    <property type="entry name" value="HIS_KIN"/>
    <property type="match status" value="1"/>
</dbReference>
<keyword evidence="5" id="KW-0902">Two-component regulatory system</keyword>
<comment type="catalytic activity">
    <reaction evidence="1">
        <text>ATP + protein L-histidine = ADP + protein N-phospho-L-histidine.</text>
        <dbReference type="EC" id="2.7.13.3"/>
    </reaction>
</comment>
<dbReference type="OrthoDB" id="9796457at2"/>
<dbReference type="InterPro" id="IPR005467">
    <property type="entry name" value="His_kinase_dom"/>
</dbReference>
<accession>A0A1G6SME5</accession>
<dbReference type="PANTHER" id="PTHR43711">
    <property type="entry name" value="TWO-COMPONENT HISTIDINE KINASE"/>
    <property type="match status" value="1"/>
</dbReference>